<feature type="domain" description="Periplasmic copper-binding protein NosD beta helix" evidence="2">
    <location>
        <begin position="56"/>
        <end position="203"/>
    </location>
</feature>
<dbReference type="Gene3D" id="2.160.20.10">
    <property type="entry name" value="Single-stranded right-handed beta-helix, Pectin lyase-like"/>
    <property type="match status" value="1"/>
</dbReference>
<feature type="signal peptide" evidence="1">
    <location>
        <begin position="1"/>
        <end position="26"/>
    </location>
</feature>
<dbReference type="EMBL" id="JAGSPJ010000004">
    <property type="protein sequence ID" value="MBR7800461.1"/>
    <property type="molecule type" value="Genomic_DNA"/>
</dbReference>
<dbReference type="RefSeq" id="WP_212675594.1">
    <property type="nucleotide sequence ID" value="NZ_JAGSPJ010000004.1"/>
</dbReference>
<dbReference type="PROSITE" id="PS51257">
    <property type="entry name" value="PROKAR_LIPOPROTEIN"/>
    <property type="match status" value="1"/>
</dbReference>
<protein>
    <recommendedName>
        <fullName evidence="2">Periplasmic copper-binding protein NosD beta helix domain-containing protein</fullName>
    </recommendedName>
</protein>
<dbReference type="Proteomes" id="UP000678545">
    <property type="component" value="Unassembled WGS sequence"/>
</dbReference>
<evidence type="ECO:0000259" key="2">
    <source>
        <dbReference type="Pfam" id="PF05048"/>
    </source>
</evidence>
<accession>A0A941IF91</accession>
<name>A0A941IF91_9BURK</name>
<proteinExistence type="predicted"/>
<evidence type="ECO:0000313" key="3">
    <source>
        <dbReference type="EMBL" id="MBR7800461.1"/>
    </source>
</evidence>
<dbReference type="Pfam" id="PF05048">
    <property type="entry name" value="NosD"/>
    <property type="match status" value="1"/>
</dbReference>
<dbReference type="SMART" id="SM00710">
    <property type="entry name" value="PbH1"/>
    <property type="match status" value="3"/>
</dbReference>
<dbReference type="InterPro" id="IPR012334">
    <property type="entry name" value="Pectin_lyas_fold"/>
</dbReference>
<evidence type="ECO:0000256" key="1">
    <source>
        <dbReference type="SAM" id="SignalP"/>
    </source>
</evidence>
<comment type="caution">
    <text evidence="3">The sequence shown here is derived from an EMBL/GenBank/DDBJ whole genome shotgun (WGS) entry which is preliminary data.</text>
</comment>
<sequence length="233" mass="24250">MTILKRLRFLILMVFATLMYSGSASAACTPISSVPFAITAPGQYCVTNDLQSSGAAGIQISISTGNVTLDLNGFALKCTASQNAIMGTLTMFNVTVKNGTIRDCNYAVTLSNCTSCTVQDIRAINNAAGIQVSGFAARVEHNQIRNDNALAGNPAILVEATSSLIDNNHISGSNVGIMNRSKGNIIRGNTFGICNTAIRFDAGATYQNNLTQLCTTAFTGAGLASSVNAGGNF</sequence>
<dbReference type="InterPro" id="IPR007742">
    <property type="entry name" value="NosD_dom"/>
</dbReference>
<reference evidence="3" key="1">
    <citation type="submission" date="2021-04" db="EMBL/GenBank/DDBJ databases">
        <title>novel species isolated from subtropical streams in China.</title>
        <authorList>
            <person name="Lu H."/>
        </authorList>
    </citation>
    <scope>NUCLEOTIDE SEQUENCE</scope>
    <source>
        <strain evidence="3">FT137W</strain>
    </source>
</reference>
<dbReference type="InterPro" id="IPR006626">
    <property type="entry name" value="PbH1"/>
</dbReference>
<feature type="chain" id="PRO_5037451326" description="Periplasmic copper-binding protein NosD beta helix domain-containing protein" evidence="1">
    <location>
        <begin position="27"/>
        <end position="233"/>
    </location>
</feature>
<gene>
    <name evidence="3" type="ORF">KDM90_10690</name>
</gene>
<organism evidence="3 4">
    <name type="scientific">Undibacterium fentianense</name>
    <dbReference type="NCBI Taxonomy" id="2828728"/>
    <lineage>
        <taxon>Bacteria</taxon>
        <taxon>Pseudomonadati</taxon>
        <taxon>Pseudomonadota</taxon>
        <taxon>Betaproteobacteria</taxon>
        <taxon>Burkholderiales</taxon>
        <taxon>Oxalobacteraceae</taxon>
        <taxon>Undibacterium</taxon>
    </lineage>
</organism>
<keyword evidence="1" id="KW-0732">Signal</keyword>
<dbReference type="InterPro" id="IPR011050">
    <property type="entry name" value="Pectin_lyase_fold/virulence"/>
</dbReference>
<evidence type="ECO:0000313" key="4">
    <source>
        <dbReference type="Proteomes" id="UP000678545"/>
    </source>
</evidence>
<keyword evidence="4" id="KW-1185">Reference proteome</keyword>
<dbReference type="AlphaFoldDB" id="A0A941IF91"/>
<dbReference type="SUPFAM" id="SSF51126">
    <property type="entry name" value="Pectin lyase-like"/>
    <property type="match status" value="1"/>
</dbReference>